<dbReference type="SUPFAM" id="SSF53335">
    <property type="entry name" value="S-adenosyl-L-methionine-dependent methyltransferases"/>
    <property type="match status" value="1"/>
</dbReference>
<dbReference type="AlphaFoldDB" id="A0A369Q942"/>
<keyword evidence="2" id="KW-1185">Reference proteome</keyword>
<accession>A0A369Q942</accession>
<proteinExistence type="predicted"/>
<dbReference type="OrthoDB" id="7594711at2"/>
<dbReference type="EMBL" id="QBKA01000002">
    <property type="protein sequence ID" value="RDC61401.1"/>
    <property type="molecule type" value="Genomic_DNA"/>
</dbReference>
<evidence type="ECO:0008006" key="3">
    <source>
        <dbReference type="Google" id="ProtNLM"/>
    </source>
</evidence>
<organism evidence="1 2">
    <name type="scientific">Alteripontixanthobacter maritimus</name>
    <dbReference type="NCBI Taxonomy" id="2161824"/>
    <lineage>
        <taxon>Bacteria</taxon>
        <taxon>Pseudomonadati</taxon>
        <taxon>Pseudomonadota</taxon>
        <taxon>Alphaproteobacteria</taxon>
        <taxon>Sphingomonadales</taxon>
        <taxon>Erythrobacteraceae</taxon>
        <taxon>Alteripontixanthobacter</taxon>
    </lineage>
</organism>
<comment type="caution">
    <text evidence="1">The sequence shown here is derived from an EMBL/GenBank/DDBJ whole genome shotgun (WGS) entry which is preliminary data.</text>
</comment>
<sequence length="224" mass="25708">MRPTEAQAIGRILSELPDNAIEPILNLGSSTADFRTNMQPHIEYEIFAPLRARGTTVLHADIKADDGVDLAGDVYDLEYRARILALSPMLIICSNMLEHLEDREGFLEMCDHMLPPGGHLLLTVPSDYPYHQDPIDNYFRPDVTELAALLPDYDIIWSELVVDTNFLADLRAMSMSERLRRIKALAKAPYLYFADRARFLGRYHRWLWLFRNYSIACVLLRKPG</sequence>
<reference evidence="1 2" key="1">
    <citation type="submission" date="2018-04" db="EMBL/GenBank/DDBJ databases">
        <title>Altererythrobacter sp. HME9302 genome sequencing and assembly.</title>
        <authorList>
            <person name="Kang H."/>
            <person name="Kim H."/>
            <person name="Joh K."/>
        </authorList>
    </citation>
    <scope>NUCLEOTIDE SEQUENCE [LARGE SCALE GENOMIC DNA]</scope>
    <source>
        <strain evidence="1 2">HME9302</strain>
    </source>
</reference>
<dbReference type="Gene3D" id="3.40.50.150">
    <property type="entry name" value="Vaccinia Virus protein VP39"/>
    <property type="match status" value="1"/>
</dbReference>
<gene>
    <name evidence="1" type="ORF">HME9302_02623</name>
</gene>
<dbReference type="RefSeq" id="WP_115367345.1">
    <property type="nucleotide sequence ID" value="NZ_QBKA01000002.1"/>
</dbReference>
<evidence type="ECO:0000313" key="1">
    <source>
        <dbReference type="EMBL" id="RDC61401.1"/>
    </source>
</evidence>
<protein>
    <recommendedName>
        <fullName evidence="3">Methyltransferase type 11 domain-containing protein</fullName>
    </recommendedName>
</protein>
<name>A0A369Q942_9SPHN</name>
<dbReference type="InterPro" id="IPR029063">
    <property type="entry name" value="SAM-dependent_MTases_sf"/>
</dbReference>
<dbReference type="Proteomes" id="UP000253727">
    <property type="component" value="Unassembled WGS sequence"/>
</dbReference>
<evidence type="ECO:0000313" key="2">
    <source>
        <dbReference type="Proteomes" id="UP000253727"/>
    </source>
</evidence>